<dbReference type="RefSeq" id="WP_094947919.1">
    <property type="nucleotide sequence ID" value="NZ_NLFK01000016.1"/>
</dbReference>
<feature type="transmembrane region" description="Helical" evidence="2">
    <location>
        <begin position="24"/>
        <end position="46"/>
    </location>
</feature>
<dbReference type="PANTHER" id="PTHR30386:SF28">
    <property type="entry name" value="EXPORTED PROTEIN"/>
    <property type="match status" value="1"/>
</dbReference>
<accession>A0ABX4FJN5</accession>
<keyword evidence="2" id="KW-1133">Transmembrane helix</keyword>
<keyword evidence="2" id="KW-0472">Membrane</keyword>
<sequence>MFRQEAIEYHSKKWKSTAVLFSRIPAWVVFSTSFLIFTTFILFIIFGSYTRRQIVVGELVMQAHPIIVSAPKSGYISESYIKPHQEVKKGDPLFKITLDRITHRGNININSILSLKSQISAVQKVIDALQKNKVASISILKKQIKNNQKIYQDKQYYLIEIERSMNEYSDLIKKYEKLLKIGHSTYDEVNAQKYRYFQQKSSFNELKQELVQLQSTVLNLENEIEKQRMEFDNQIIRYEIQKSDLLIRLMELESVSDIIVNASLDGKVESTNVTVGQIIKENDHIAQILPNNKGNYQLVMWVPNSAISFVKIGEGVNIRYEAFPFEKFGQFKGTIKSISTLPASLQELNFYTNLPVNVEQGTPLYKIIVDIADQNVQFNNSTLYFMSGMKAEATLFLENRKLYEWMLFPVYQLHKNMEQ</sequence>
<reference evidence="3 4" key="1">
    <citation type="submission" date="2017-07" db="EMBL/GenBank/DDBJ databases">
        <title>Virulence factors identified in Actinobacillus seminis.</title>
        <authorList>
            <person name="Negrete-Abascal E."/>
            <person name="Vaca-Pacheco S."/>
            <person name="Montes-Garcia F."/>
            <person name="Leyto-Gil A.M."/>
            <person name="Fragoso-Garcia E."/>
            <person name="Carvente-Garcia R."/>
            <person name="Perez-Agueros S."/>
            <person name="Castelan-Sanchez H.G."/>
            <person name="Garcia-Molina A."/>
            <person name="Villamar T.E."/>
            <person name="Vazquez-Cruz C."/>
        </authorList>
    </citation>
    <scope>NUCLEOTIDE SEQUENCE [LARGE SCALE GENOMIC DNA]</scope>
    <source>
        <strain evidence="3 4">ATCC 15768</strain>
    </source>
</reference>
<dbReference type="Proteomes" id="UP000215738">
    <property type="component" value="Unassembled WGS sequence"/>
</dbReference>
<gene>
    <name evidence="3" type="ORF">CFY87_11175</name>
</gene>
<dbReference type="PANTHER" id="PTHR30386">
    <property type="entry name" value="MEMBRANE FUSION SUBUNIT OF EMRAB-TOLC MULTIDRUG EFFLUX PUMP"/>
    <property type="match status" value="1"/>
</dbReference>
<dbReference type="Gene3D" id="2.40.50.100">
    <property type="match status" value="1"/>
</dbReference>
<evidence type="ECO:0000256" key="2">
    <source>
        <dbReference type="SAM" id="Phobius"/>
    </source>
</evidence>
<comment type="caution">
    <text evidence="3">The sequence shown here is derived from an EMBL/GenBank/DDBJ whole genome shotgun (WGS) entry which is preliminary data.</text>
</comment>
<evidence type="ECO:0000313" key="3">
    <source>
        <dbReference type="EMBL" id="OZN24045.1"/>
    </source>
</evidence>
<keyword evidence="1" id="KW-0175">Coiled coil</keyword>
<dbReference type="EMBL" id="NLFK01000016">
    <property type="protein sequence ID" value="OZN24045.1"/>
    <property type="molecule type" value="Genomic_DNA"/>
</dbReference>
<organism evidence="3 4">
    <name type="scientific">Actinobacillus seminis</name>
    <dbReference type="NCBI Taxonomy" id="722"/>
    <lineage>
        <taxon>Bacteria</taxon>
        <taxon>Pseudomonadati</taxon>
        <taxon>Pseudomonadota</taxon>
        <taxon>Gammaproteobacteria</taxon>
        <taxon>Pasteurellales</taxon>
        <taxon>Pasteurellaceae</taxon>
        <taxon>Actinobacillus</taxon>
    </lineage>
</organism>
<evidence type="ECO:0000313" key="4">
    <source>
        <dbReference type="Proteomes" id="UP000215738"/>
    </source>
</evidence>
<evidence type="ECO:0000256" key="1">
    <source>
        <dbReference type="SAM" id="Coils"/>
    </source>
</evidence>
<protein>
    <submittedName>
        <fullName evidence="3">HlyD family secretion protein</fullName>
    </submittedName>
</protein>
<keyword evidence="2" id="KW-0812">Transmembrane</keyword>
<name>A0ABX4FJN5_9PAST</name>
<proteinExistence type="predicted"/>
<keyword evidence="4" id="KW-1185">Reference proteome</keyword>
<dbReference type="PRINTS" id="PR01490">
    <property type="entry name" value="RTXTOXIND"/>
</dbReference>
<feature type="coiled-coil region" evidence="1">
    <location>
        <begin position="203"/>
        <end position="237"/>
    </location>
</feature>
<dbReference type="InterPro" id="IPR050739">
    <property type="entry name" value="MFP"/>
</dbReference>